<organism evidence="2">
    <name type="scientific">viral metagenome</name>
    <dbReference type="NCBI Taxonomy" id="1070528"/>
    <lineage>
        <taxon>unclassified sequences</taxon>
        <taxon>metagenomes</taxon>
        <taxon>organismal metagenomes</taxon>
    </lineage>
</organism>
<name>A0A6C0BQ72_9ZZZZ</name>
<protein>
    <submittedName>
        <fullName evidence="2">Uncharacterized protein</fullName>
    </submittedName>
</protein>
<evidence type="ECO:0000313" key="2">
    <source>
        <dbReference type="EMBL" id="QHS93931.1"/>
    </source>
</evidence>
<dbReference type="AlphaFoldDB" id="A0A6C0BQ72"/>
<proteinExistence type="predicted"/>
<feature type="region of interest" description="Disordered" evidence="1">
    <location>
        <begin position="1"/>
        <end position="47"/>
    </location>
</feature>
<evidence type="ECO:0000256" key="1">
    <source>
        <dbReference type="SAM" id="MobiDB-lite"/>
    </source>
</evidence>
<reference evidence="2" key="1">
    <citation type="journal article" date="2020" name="Nature">
        <title>Giant virus diversity and host interactions through global metagenomics.</title>
        <authorList>
            <person name="Schulz F."/>
            <person name="Roux S."/>
            <person name="Paez-Espino D."/>
            <person name="Jungbluth S."/>
            <person name="Walsh D.A."/>
            <person name="Denef V.J."/>
            <person name="McMahon K.D."/>
            <person name="Konstantinidis K.T."/>
            <person name="Eloe-Fadrosh E.A."/>
            <person name="Kyrpides N.C."/>
            <person name="Woyke T."/>
        </authorList>
    </citation>
    <scope>NUCLEOTIDE SEQUENCE</scope>
    <source>
        <strain evidence="2">GVMAG-M-3300018080-19</strain>
    </source>
</reference>
<sequence length="170" mass="19199">MPLKKNLRAPKKKTKRRKSPKKITKRHKSPKKTTKRRRKSPRKTNKRVKVIQDTFTMSQLKQINAAGGGQSKAGDTKSSLARRIATSPKTWGIAAALLVAYMRFKRLPLPLKNCPSRDFLCGFDIKTRKDYTRWSFKGGHPDKGGDSKTFARVVNCVTEGHCCKNPGCKT</sequence>
<accession>A0A6C0BQ72</accession>
<dbReference type="EMBL" id="MN739212">
    <property type="protein sequence ID" value="QHS93931.1"/>
    <property type="molecule type" value="Genomic_DNA"/>
</dbReference>